<dbReference type="EMBL" id="JANBVO010000021">
    <property type="protein sequence ID" value="KAJ9142613.1"/>
    <property type="molecule type" value="Genomic_DNA"/>
</dbReference>
<accession>A0AA38RB62</accession>
<organism evidence="1 2">
    <name type="scientific">Pleurostoma richardsiae</name>
    <dbReference type="NCBI Taxonomy" id="41990"/>
    <lineage>
        <taxon>Eukaryota</taxon>
        <taxon>Fungi</taxon>
        <taxon>Dikarya</taxon>
        <taxon>Ascomycota</taxon>
        <taxon>Pezizomycotina</taxon>
        <taxon>Sordariomycetes</taxon>
        <taxon>Sordariomycetidae</taxon>
        <taxon>Calosphaeriales</taxon>
        <taxon>Pleurostomataceae</taxon>
        <taxon>Pleurostoma</taxon>
    </lineage>
</organism>
<evidence type="ECO:0000313" key="1">
    <source>
        <dbReference type="EMBL" id="KAJ9142613.1"/>
    </source>
</evidence>
<protein>
    <submittedName>
        <fullName evidence="1">Uncharacterized protein</fullName>
    </submittedName>
</protein>
<reference evidence="1" key="1">
    <citation type="submission" date="2022-07" db="EMBL/GenBank/DDBJ databases">
        <title>Fungi with potential for degradation of polypropylene.</title>
        <authorList>
            <person name="Gostincar C."/>
        </authorList>
    </citation>
    <scope>NUCLEOTIDE SEQUENCE</scope>
    <source>
        <strain evidence="1">EXF-13308</strain>
    </source>
</reference>
<comment type="caution">
    <text evidence="1">The sequence shown here is derived from an EMBL/GenBank/DDBJ whole genome shotgun (WGS) entry which is preliminary data.</text>
</comment>
<sequence>MGKRTGNPSFAVRENIFPASDDCRPFGQGNTRKPLEMAFTKLTHALLLLRAAAAALAPAAPEVTAIAAADANHGLPRSPAIVTAGPNSTCVSAGEIAATVTAGLWPITFGSVTPSPVSRSDYGIDRIWSAQHAVMTMNMGLRHGGELDLYGAFKCQFHCLPGAGCHSFFGRYVDVNTSAEHFECVGFDAVLSRSLFVPDTRHIAAGAFDQLCSPTFIFPHHITSSLFQVRAERTASSGEQGCYRPISLSVCTAGHPTAPPDSA</sequence>
<name>A0AA38RB62_9PEZI</name>
<gene>
    <name evidence="1" type="ORF">NKR23_g6985</name>
</gene>
<dbReference type="Proteomes" id="UP001174694">
    <property type="component" value="Unassembled WGS sequence"/>
</dbReference>
<evidence type="ECO:0000313" key="2">
    <source>
        <dbReference type="Proteomes" id="UP001174694"/>
    </source>
</evidence>
<proteinExistence type="predicted"/>
<keyword evidence="2" id="KW-1185">Reference proteome</keyword>
<dbReference type="AlphaFoldDB" id="A0AA38RB62"/>